<reference evidence="2" key="1">
    <citation type="journal article" date="2022" name="Int. J. Syst. Evol. Microbiol.">
        <title>A novel species of lactic acid bacteria, Ligilactobacillus pabuli sp. nov., isolated from alfalfa silage.</title>
        <authorList>
            <person name="Tohno M."/>
            <person name="Tanizawa Y."/>
            <person name="Sawada H."/>
            <person name="Sakamoto M."/>
            <person name="Ohkuma M."/>
            <person name="Kobayashi H."/>
        </authorList>
    </citation>
    <scope>NUCLEOTIDE SEQUENCE</scope>
    <source>
        <strain evidence="2">AF129</strain>
    </source>
</reference>
<sequence>MVAYGVTTITATRTFHTKGVANKVSVFETLQLMLATETLIVVLLGLVVELIKLISKKK</sequence>
<evidence type="ECO:0000256" key="1">
    <source>
        <dbReference type="SAM" id="Phobius"/>
    </source>
</evidence>
<evidence type="ECO:0000313" key="3">
    <source>
        <dbReference type="Proteomes" id="UP001055149"/>
    </source>
</evidence>
<dbReference type="Proteomes" id="UP001055149">
    <property type="component" value="Unassembled WGS sequence"/>
</dbReference>
<evidence type="ECO:0008006" key="4">
    <source>
        <dbReference type="Google" id="ProtNLM"/>
    </source>
</evidence>
<keyword evidence="1" id="KW-1133">Transmembrane helix</keyword>
<protein>
    <recommendedName>
        <fullName evidence="4">Holin-like toxin</fullName>
    </recommendedName>
</protein>
<gene>
    <name evidence="2" type="ORF">LPAF129_06860</name>
</gene>
<feature type="transmembrane region" description="Helical" evidence="1">
    <location>
        <begin position="32"/>
        <end position="51"/>
    </location>
</feature>
<accession>A0ABQ5JGN4</accession>
<name>A0ABQ5JGN4_9LACO</name>
<dbReference type="Pfam" id="PF16935">
    <property type="entry name" value="Hol_Tox"/>
    <property type="match status" value="1"/>
</dbReference>
<evidence type="ECO:0000313" key="2">
    <source>
        <dbReference type="EMBL" id="GKS81001.1"/>
    </source>
</evidence>
<keyword evidence="1" id="KW-0812">Transmembrane</keyword>
<keyword evidence="1" id="KW-0472">Membrane</keyword>
<dbReference type="EMBL" id="BQXH01000005">
    <property type="protein sequence ID" value="GKS81001.1"/>
    <property type="molecule type" value="Genomic_DNA"/>
</dbReference>
<proteinExistence type="predicted"/>
<comment type="caution">
    <text evidence="2">The sequence shown here is derived from an EMBL/GenBank/DDBJ whole genome shotgun (WGS) entry which is preliminary data.</text>
</comment>
<dbReference type="InterPro" id="IPR031616">
    <property type="entry name" value="BsrE-like"/>
</dbReference>
<keyword evidence="3" id="KW-1185">Reference proteome</keyword>
<organism evidence="2 3">
    <name type="scientific">Ligilactobacillus pabuli</name>
    <dbReference type="NCBI Taxonomy" id="2886039"/>
    <lineage>
        <taxon>Bacteria</taxon>
        <taxon>Bacillati</taxon>
        <taxon>Bacillota</taxon>
        <taxon>Bacilli</taxon>
        <taxon>Lactobacillales</taxon>
        <taxon>Lactobacillaceae</taxon>
        <taxon>Ligilactobacillus</taxon>
    </lineage>
</organism>